<dbReference type="Proteomes" id="UP000789366">
    <property type="component" value="Unassembled WGS sequence"/>
</dbReference>
<feature type="non-terminal residue" evidence="1">
    <location>
        <position position="232"/>
    </location>
</feature>
<reference evidence="1" key="1">
    <citation type="submission" date="2021-06" db="EMBL/GenBank/DDBJ databases">
        <authorList>
            <person name="Kallberg Y."/>
            <person name="Tangrot J."/>
            <person name="Rosling A."/>
        </authorList>
    </citation>
    <scope>NUCLEOTIDE SEQUENCE</scope>
    <source>
        <strain evidence="1">28 12/20/2015</strain>
    </source>
</reference>
<proteinExistence type="predicted"/>
<gene>
    <name evidence="1" type="ORF">SPELUC_LOCUS12290</name>
</gene>
<dbReference type="EMBL" id="CAJVPW010028603">
    <property type="protein sequence ID" value="CAG8718780.1"/>
    <property type="molecule type" value="Genomic_DNA"/>
</dbReference>
<accession>A0ACA9PNW1</accession>
<comment type="caution">
    <text evidence="1">The sequence shown here is derived from an EMBL/GenBank/DDBJ whole genome shotgun (WGS) entry which is preliminary data.</text>
</comment>
<sequence>MEIPQGFALPLSTQDQRWSGFFRSELKKGGNRYMAKYKFCLSEFSDKPERLHQHVLKCSDWPPLGKATYLSKISNESPTSHKRTHEEEEEDISTEHNGTQQSFESPRQSTILNWYNRPLPNTQSEKLHQKLLKAIIYRNLSFNFVKNPYLQEYLSELNPAYHLPSRDMIKGRLLTTMFSDHLQKKLNAFPSLTNITISLDGWTDNSENSIYGFMALNENQENVLDILDLSAH</sequence>
<organism evidence="1 2">
    <name type="scientific">Cetraspora pellucida</name>
    <dbReference type="NCBI Taxonomy" id="1433469"/>
    <lineage>
        <taxon>Eukaryota</taxon>
        <taxon>Fungi</taxon>
        <taxon>Fungi incertae sedis</taxon>
        <taxon>Mucoromycota</taxon>
        <taxon>Glomeromycotina</taxon>
        <taxon>Glomeromycetes</taxon>
        <taxon>Diversisporales</taxon>
        <taxon>Gigasporaceae</taxon>
        <taxon>Cetraspora</taxon>
    </lineage>
</organism>
<name>A0ACA9PNW1_9GLOM</name>
<protein>
    <submittedName>
        <fullName evidence="1">530_t:CDS:1</fullName>
    </submittedName>
</protein>
<evidence type="ECO:0000313" key="2">
    <source>
        <dbReference type="Proteomes" id="UP000789366"/>
    </source>
</evidence>
<keyword evidence="2" id="KW-1185">Reference proteome</keyword>
<evidence type="ECO:0000313" key="1">
    <source>
        <dbReference type="EMBL" id="CAG8718780.1"/>
    </source>
</evidence>